<keyword evidence="2" id="KW-1185">Reference proteome</keyword>
<reference evidence="1" key="1">
    <citation type="submission" date="2021-06" db="EMBL/GenBank/DDBJ databases">
        <authorList>
            <person name="Kallberg Y."/>
            <person name="Tangrot J."/>
            <person name="Rosling A."/>
        </authorList>
    </citation>
    <scope>NUCLEOTIDE SEQUENCE</scope>
    <source>
        <strain evidence="1">MA461A</strain>
    </source>
</reference>
<accession>A0ACA9SDD6</accession>
<sequence>HNAHSQPQGGVPTQPYGVHNAHSQPQGGVPPQQYGDHKAQPQPQGGFPRAPQPAHVNANVNQPPMESSSFSERERRERERKAHEKAIRKQFPYRIPTPFKRKKCIAITVFKFLTLVTTLSVLELYVTATYVTHDLPRKLFFIIVACEFLPRIIQTYQVYIYTKKKLTLNDAIGTLLCQINYYYWMGKQRGDLTKSEINKIEFSSDLISLTKLFVLAYIYSLQSDKLQQSSGTGKKVASDM</sequence>
<organism evidence="1 2">
    <name type="scientific">Racocetra persica</name>
    <dbReference type="NCBI Taxonomy" id="160502"/>
    <lineage>
        <taxon>Eukaryota</taxon>
        <taxon>Fungi</taxon>
        <taxon>Fungi incertae sedis</taxon>
        <taxon>Mucoromycota</taxon>
        <taxon>Glomeromycotina</taxon>
        <taxon>Glomeromycetes</taxon>
        <taxon>Diversisporales</taxon>
        <taxon>Gigasporaceae</taxon>
        <taxon>Racocetra</taxon>
    </lineage>
</organism>
<comment type="caution">
    <text evidence="1">The sequence shown here is derived from an EMBL/GenBank/DDBJ whole genome shotgun (WGS) entry which is preliminary data.</text>
</comment>
<dbReference type="EMBL" id="CAJVQC010110554">
    <property type="protein sequence ID" value="CAG8834934.1"/>
    <property type="molecule type" value="Genomic_DNA"/>
</dbReference>
<evidence type="ECO:0000313" key="1">
    <source>
        <dbReference type="EMBL" id="CAG8834934.1"/>
    </source>
</evidence>
<protein>
    <submittedName>
        <fullName evidence="1">2691_t:CDS:1</fullName>
    </submittedName>
</protein>
<evidence type="ECO:0000313" key="2">
    <source>
        <dbReference type="Proteomes" id="UP000789920"/>
    </source>
</evidence>
<proteinExistence type="predicted"/>
<feature type="non-terminal residue" evidence="1">
    <location>
        <position position="1"/>
    </location>
</feature>
<name>A0ACA9SDD6_9GLOM</name>
<feature type="non-terminal residue" evidence="1">
    <location>
        <position position="240"/>
    </location>
</feature>
<dbReference type="Proteomes" id="UP000789920">
    <property type="component" value="Unassembled WGS sequence"/>
</dbReference>
<gene>
    <name evidence="1" type="ORF">RPERSI_LOCUS29361</name>
</gene>